<protein>
    <submittedName>
        <fullName evidence="7">TIGR03621 family F420-dependent LLM class oxidoreductase</fullName>
    </submittedName>
</protein>
<dbReference type="InterPro" id="IPR019923">
    <property type="entry name" value="Lucif-like_OxRdtase_MSMEG_2516"/>
</dbReference>
<keyword evidence="1" id="KW-0285">Flavoprotein</keyword>
<evidence type="ECO:0000256" key="3">
    <source>
        <dbReference type="ARBA" id="ARBA00023002"/>
    </source>
</evidence>
<evidence type="ECO:0000256" key="2">
    <source>
        <dbReference type="ARBA" id="ARBA00022643"/>
    </source>
</evidence>
<dbReference type="Proteomes" id="UP001055940">
    <property type="component" value="Chromosome"/>
</dbReference>
<accession>A0ABY5DD39</accession>
<name>A0ABY5DD39_9ACTN</name>
<dbReference type="NCBIfam" id="TIGR03621">
    <property type="entry name" value="F420_MSMEG_2516"/>
    <property type="match status" value="1"/>
</dbReference>
<reference evidence="7" key="1">
    <citation type="submission" date="2022-06" db="EMBL/GenBank/DDBJ databases">
        <authorList>
            <person name="Ping M."/>
        </authorList>
    </citation>
    <scope>NUCLEOTIDE SEQUENCE</scope>
    <source>
        <strain evidence="7">JCM11759T</strain>
    </source>
</reference>
<evidence type="ECO:0000256" key="1">
    <source>
        <dbReference type="ARBA" id="ARBA00022630"/>
    </source>
</evidence>
<feature type="domain" description="Luciferase-like" evidence="6">
    <location>
        <begin position="23"/>
        <end position="196"/>
    </location>
</feature>
<dbReference type="EMBL" id="CP099837">
    <property type="protein sequence ID" value="USY21937.1"/>
    <property type="molecule type" value="Genomic_DNA"/>
</dbReference>
<keyword evidence="4" id="KW-0503">Monooxygenase</keyword>
<evidence type="ECO:0000256" key="4">
    <source>
        <dbReference type="ARBA" id="ARBA00023033"/>
    </source>
</evidence>
<dbReference type="PANTHER" id="PTHR42847:SF4">
    <property type="entry name" value="ALKANESULFONATE MONOOXYGENASE-RELATED"/>
    <property type="match status" value="1"/>
</dbReference>
<dbReference type="PANTHER" id="PTHR42847">
    <property type="entry name" value="ALKANESULFONATE MONOOXYGENASE"/>
    <property type="match status" value="1"/>
</dbReference>
<evidence type="ECO:0000313" key="8">
    <source>
        <dbReference type="Proteomes" id="UP001055940"/>
    </source>
</evidence>
<proteinExistence type="predicted"/>
<keyword evidence="3" id="KW-0560">Oxidoreductase</keyword>
<evidence type="ECO:0000313" key="7">
    <source>
        <dbReference type="EMBL" id="USY21937.1"/>
    </source>
</evidence>
<dbReference type="Pfam" id="PF00296">
    <property type="entry name" value="Bac_luciferase"/>
    <property type="match status" value="1"/>
</dbReference>
<evidence type="ECO:0000256" key="5">
    <source>
        <dbReference type="SAM" id="MobiDB-lite"/>
    </source>
</evidence>
<keyword evidence="8" id="KW-1185">Reference proteome</keyword>
<evidence type="ECO:0000259" key="6">
    <source>
        <dbReference type="Pfam" id="PF00296"/>
    </source>
</evidence>
<organism evidence="7 8">
    <name type="scientific">Nocardiopsis exhalans</name>
    <dbReference type="NCBI Taxonomy" id="163604"/>
    <lineage>
        <taxon>Bacteria</taxon>
        <taxon>Bacillati</taxon>
        <taxon>Actinomycetota</taxon>
        <taxon>Actinomycetes</taxon>
        <taxon>Streptosporangiales</taxon>
        <taxon>Nocardiopsidaceae</taxon>
        <taxon>Nocardiopsis</taxon>
    </lineage>
</organism>
<dbReference type="InterPro" id="IPR036661">
    <property type="entry name" value="Luciferase-like_sf"/>
</dbReference>
<dbReference type="RefSeq" id="WP_254420772.1">
    <property type="nucleotide sequence ID" value="NZ_BAAAJB010000021.1"/>
</dbReference>
<dbReference type="SUPFAM" id="SSF51679">
    <property type="entry name" value="Bacterial luciferase-like"/>
    <property type="match status" value="1"/>
</dbReference>
<dbReference type="InterPro" id="IPR050172">
    <property type="entry name" value="SsuD_RutA_monooxygenase"/>
</dbReference>
<dbReference type="Gene3D" id="3.20.20.30">
    <property type="entry name" value="Luciferase-like domain"/>
    <property type="match status" value="1"/>
</dbReference>
<gene>
    <name evidence="7" type="ORF">NE857_10185</name>
</gene>
<sequence>MRTFRFGVNTLPSDHEDWARGCRVTEEQGFDVLLAPDHLGSDAPFAALGAAAAVTTRMRLGTYVLNNEFWNPALLAREVATLDRISGGRFELGLGSGHMKWEFEDAGIPWRPHADRTANLVATLDELDRRLAEGGQEPSPVQRPRPPLLIGGHSPSTLALAARRAETVAFSGATQTKGRKMGVFTMAGAAETRQRVDLVREAAGERDYESGVLVQKVILTDDADKAVAEITERVGAELLPRGESLLDCPYLLVGTAREVADTLLRRRAEFGFTHVVTHGHSRDALAEVIPLIRAAEAAWVAGADGAAETAGTAEA</sequence>
<feature type="region of interest" description="Disordered" evidence="5">
    <location>
        <begin position="132"/>
        <end position="152"/>
    </location>
</feature>
<dbReference type="InterPro" id="IPR011251">
    <property type="entry name" value="Luciferase-like_dom"/>
</dbReference>
<keyword evidence="2" id="KW-0288">FMN</keyword>